<evidence type="ECO:0000256" key="5">
    <source>
        <dbReference type="PIRSR" id="PIRSR015582-2"/>
    </source>
</evidence>
<dbReference type="EMBL" id="AP022587">
    <property type="protein sequence ID" value="BBY24682.1"/>
    <property type="molecule type" value="Genomic_DNA"/>
</dbReference>
<dbReference type="KEGG" id="msto:MSTO_48870"/>
<dbReference type="GO" id="GO:0000287">
    <property type="term" value="F:magnesium ion binding"/>
    <property type="evidence" value="ECO:0007669"/>
    <property type="project" value="TreeGrafter"/>
</dbReference>
<dbReference type="InterPro" id="IPR040442">
    <property type="entry name" value="Pyrv_kinase-like_dom_sf"/>
</dbReference>
<accession>A0A7I7QEU8</accession>
<dbReference type="SUPFAM" id="SSF51621">
    <property type="entry name" value="Phosphoenolpyruvate/pyruvate domain"/>
    <property type="match status" value="1"/>
</dbReference>
<evidence type="ECO:0000256" key="2">
    <source>
        <dbReference type="ARBA" id="ARBA00022723"/>
    </source>
</evidence>
<dbReference type="Gene3D" id="3.20.20.60">
    <property type="entry name" value="Phosphoenolpyruvate-binding domains"/>
    <property type="match status" value="1"/>
</dbReference>
<dbReference type="InterPro" id="IPR011206">
    <property type="entry name" value="Citrate_lyase_beta/mcl1/mcl2"/>
</dbReference>
<sequence length="252" mass="27808">MALGSGTDAMVLDWDETVAPHEKQVARRVVVEVLCEKERRLPVWVRINARASNWRMEDLLSLEKVPANRLAGVVLPKTQYPSDISDTRKRLDKRLRIVALVECAHGIHKTPALAATPRVATLALGESSFLIDAGLGHDEHPWIYPRGCLVFACHAANVDPLIDRADTRVADPQYAARSACPASILGLGAKLCISASQIPYINAAFGYNDHQSAWALRVLAAAKKRLSDIRIDGRIVDESRREFARHIVSHTS</sequence>
<keyword evidence="2 5" id="KW-0479">Metal-binding</keyword>
<feature type="domain" description="HpcH/HpaI aldolase/citrate lyase" evidence="6">
    <location>
        <begin position="4"/>
        <end position="194"/>
    </location>
</feature>
<name>A0A7I7QEU8_9MYCO</name>
<feature type="binding site" evidence="4">
    <location>
        <position position="46"/>
    </location>
    <ligand>
        <name>substrate</name>
    </ligand>
</feature>
<feature type="binding site" evidence="5">
    <location>
        <position position="102"/>
    </location>
    <ligand>
        <name>Mg(2+)</name>
        <dbReference type="ChEBI" id="CHEBI:18420"/>
    </ligand>
</feature>
<dbReference type="InterPro" id="IPR015813">
    <property type="entry name" value="Pyrv/PenolPyrv_kinase-like_dom"/>
</dbReference>
<dbReference type="PIRSF" id="PIRSF015582">
    <property type="entry name" value="Cit_lyase_B"/>
    <property type="match status" value="1"/>
</dbReference>
<reference evidence="7 8" key="1">
    <citation type="journal article" date="2019" name="Emerg. Microbes Infect.">
        <title>Comprehensive subspecies identification of 175 nontuberculous mycobacteria species based on 7547 genomic profiles.</title>
        <authorList>
            <person name="Matsumoto Y."/>
            <person name="Kinjo T."/>
            <person name="Motooka D."/>
            <person name="Nabeya D."/>
            <person name="Jung N."/>
            <person name="Uechi K."/>
            <person name="Horii T."/>
            <person name="Iida T."/>
            <person name="Fujita J."/>
            <person name="Nakamura S."/>
        </authorList>
    </citation>
    <scope>NUCLEOTIDE SEQUENCE [LARGE SCALE GENOMIC DNA]</scope>
    <source>
        <strain evidence="7 8">JCM 17783</strain>
    </source>
</reference>
<evidence type="ECO:0000256" key="4">
    <source>
        <dbReference type="PIRSR" id="PIRSR015582-1"/>
    </source>
</evidence>
<keyword evidence="7" id="KW-0456">Lyase</keyword>
<protein>
    <submittedName>
        <fullName evidence="7">CoA ester lyase</fullName>
    </submittedName>
</protein>
<feature type="binding site" evidence="4">
    <location>
        <position position="102"/>
    </location>
    <ligand>
        <name>substrate</name>
    </ligand>
</feature>
<dbReference type="Proteomes" id="UP000467130">
    <property type="component" value="Chromosome"/>
</dbReference>
<proteinExistence type="predicted"/>
<keyword evidence="8" id="KW-1185">Reference proteome</keyword>
<keyword evidence="3 5" id="KW-0460">Magnesium</keyword>
<evidence type="ECO:0000259" key="6">
    <source>
        <dbReference type="Pfam" id="PF03328"/>
    </source>
</evidence>
<dbReference type="PANTHER" id="PTHR32308:SF10">
    <property type="entry name" value="CITRATE LYASE SUBUNIT BETA"/>
    <property type="match status" value="1"/>
</dbReference>
<evidence type="ECO:0000256" key="3">
    <source>
        <dbReference type="ARBA" id="ARBA00022842"/>
    </source>
</evidence>
<dbReference type="InterPro" id="IPR005000">
    <property type="entry name" value="Aldolase/citrate-lyase_domain"/>
</dbReference>
<dbReference type="GO" id="GO:0006107">
    <property type="term" value="P:oxaloacetate metabolic process"/>
    <property type="evidence" value="ECO:0007669"/>
    <property type="project" value="TreeGrafter"/>
</dbReference>
<comment type="cofactor">
    <cofactor evidence="1">
        <name>Mg(2+)</name>
        <dbReference type="ChEBI" id="CHEBI:18420"/>
    </cofactor>
</comment>
<organism evidence="7 8">
    <name type="scientific">Mycobacterium stomatepiae</name>
    <dbReference type="NCBI Taxonomy" id="470076"/>
    <lineage>
        <taxon>Bacteria</taxon>
        <taxon>Bacillati</taxon>
        <taxon>Actinomycetota</taxon>
        <taxon>Actinomycetes</taxon>
        <taxon>Mycobacteriales</taxon>
        <taxon>Mycobacteriaceae</taxon>
        <taxon>Mycobacterium</taxon>
        <taxon>Mycobacterium simiae complex</taxon>
    </lineage>
</organism>
<evidence type="ECO:0000313" key="8">
    <source>
        <dbReference type="Proteomes" id="UP000467130"/>
    </source>
</evidence>
<dbReference type="PANTHER" id="PTHR32308">
    <property type="entry name" value="LYASE BETA SUBUNIT, PUTATIVE (AFU_ORTHOLOGUE AFUA_4G13030)-RELATED"/>
    <property type="match status" value="1"/>
</dbReference>
<gene>
    <name evidence="7" type="ORF">MSTO_48870</name>
</gene>
<evidence type="ECO:0000256" key="1">
    <source>
        <dbReference type="ARBA" id="ARBA00001946"/>
    </source>
</evidence>
<dbReference type="GO" id="GO:0016829">
    <property type="term" value="F:lyase activity"/>
    <property type="evidence" value="ECO:0007669"/>
    <property type="project" value="UniProtKB-KW"/>
</dbReference>
<evidence type="ECO:0000313" key="7">
    <source>
        <dbReference type="EMBL" id="BBY24682.1"/>
    </source>
</evidence>
<dbReference type="Pfam" id="PF03328">
    <property type="entry name" value="HpcH_HpaI"/>
    <property type="match status" value="1"/>
</dbReference>
<dbReference type="AlphaFoldDB" id="A0A7I7QEU8"/>